<keyword evidence="7" id="KW-1185">Reference proteome</keyword>
<keyword evidence="1" id="KW-0805">Transcription regulation</keyword>
<dbReference type="AlphaFoldDB" id="A0A179B595"/>
<evidence type="ECO:0000256" key="1">
    <source>
        <dbReference type="ARBA" id="ARBA00023015"/>
    </source>
</evidence>
<evidence type="ECO:0000256" key="2">
    <source>
        <dbReference type="ARBA" id="ARBA00023125"/>
    </source>
</evidence>
<dbReference type="PROSITE" id="PS50977">
    <property type="entry name" value="HTH_TETR_2"/>
    <property type="match status" value="1"/>
</dbReference>
<protein>
    <submittedName>
        <fullName evidence="6">Transcriptional regulator</fullName>
    </submittedName>
</protein>
<reference evidence="6 7" key="1">
    <citation type="submission" date="2016-04" db="EMBL/GenBank/DDBJ databases">
        <title>Peptidophaga gingivicola gen. nov., sp. nov., isolated from human subgingival plaque.</title>
        <authorList>
            <person name="Beall C.J."/>
            <person name="Mokrzan E.M."/>
            <person name="Griffen A.L."/>
            <person name="Leys E.J."/>
        </authorList>
    </citation>
    <scope>NUCLEOTIDE SEQUENCE [LARGE SCALE GENOMIC DNA]</scope>
    <source>
        <strain evidence="6 7">BA112</strain>
    </source>
</reference>
<dbReference type="OrthoDB" id="8701707at2"/>
<evidence type="ECO:0000259" key="5">
    <source>
        <dbReference type="PROSITE" id="PS50977"/>
    </source>
</evidence>
<organism evidence="6 7">
    <name type="scientific">Peptidiphaga gingivicola</name>
    <dbReference type="NCBI Taxonomy" id="2741497"/>
    <lineage>
        <taxon>Bacteria</taxon>
        <taxon>Bacillati</taxon>
        <taxon>Actinomycetota</taxon>
        <taxon>Actinomycetes</taxon>
        <taxon>Actinomycetales</taxon>
        <taxon>Actinomycetaceae</taxon>
        <taxon>Peptidiphaga</taxon>
    </lineage>
</organism>
<evidence type="ECO:0000313" key="7">
    <source>
        <dbReference type="Proteomes" id="UP000078368"/>
    </source>
</evidence>
<accession>A0A179B595</accession>
<feature type="domain" description="HTH tetR-type" evidence="5">
    <location>
        <begin position="6"/>
        <end position="65"/>
    </location>
</feature>
<evidence type="ECO:0000256" key="3">
    <source>
        <dbReference type="ARBA" id="ARBA00023163"/>
    </source>
</evidence>
<dbReference type="SUPFAM" id="SSF46689">
    <property type="entry name" value="Homeodomain-like"/>
    <property type="match status" value="1"/>
</dbReference>
<dbReference type="EMBL" id="LVZK01000001">
    <property type="protein sequence ID" value="OAP86862.1"/>
    <property type="molecule type" value="Genomic_DNA"/>
</dbReference>
<comment type="caution">
    <text evidence="6">The sequence shown here is derived from an EMBL/GenBank/DDBJ whole genome shotgun (WGS) entry which is preliminary data.</text>
</comment>
<name>A0A179B595_9ACTO</name>
<dbReference type="PANTHER" id="PTHR47506:SF1">
    <property type="entry name" value="HTH-TYPE TRANSCRIPTIONAL REGULATOR YJDC"/>
    <property type="match status" value="1"/>
</dbReference>
<gene>
    <name evidence="6" type="ORF">A4H34_07060</name>
</gene>
<dbReference type="InterPro" id="IPR001647">
    <property type="entry name" value="HTH_TetR"/>
</dbReference>
<sequence>MARPVKYSLDQILDGVAVAARERGIEVSIADIAAAANVPSGSIYHRFSSRRELLVRLWLRSVRRFQEGFVRALDGDPPERAVVAAALHTPTFCRSNPMDAMGMTLFRQWELVDDAPDPCAEEVLHVNDGIDAATARLVERLRGFRDERSYGLIVAATRTCPYGLVRPHVGCEIPEWIDEAVAASASAIAGLVAQ</sequence>
<keyword evidence="3" id="KW-0804">Transcription</keyword>
<dbReference type="InterPro" id="IPR009057">
    <property type="entry name" value="Homeodomain-like_sf"/>
</dbReference>
<keyword evidence="2 4" id="KW-0238">DNA-binding</keyword>
<dbReference type="STRING" id="1823756.A4H34_07060"/>
<dbReference type="Pfam" id="PF00440">
    <property type="entry name" value="TetR_N"/>
    <property type="match status" value="1"/>
</dbReference>
<feature type="DNA-binding region" description="H-T-H motif" evidence="4">
    <location>
        <begin position="28"/>
        <end position="47"/>
    </location>
</feature>
<dbReference type="RefSeq" id="WP_064231506.1">
    <property type="nucleotide sequence ID" value="NZ_LVZK01000001.1"/>
</dbReference>
<dbReference type="PRINTS" id="PR00455">
    <property type="entry name" value="HTHTETR"/>
</dbReference>
<dbReference type="GO" id="GO:0003677">
    <property type="term" value="F:DNA binding"/>
    <property type="evidence" value="ECO:0007669"/>
    <property type="project" value="UniProtKB-UniRule"/>
</dbReference>
<dbReference type="Gene3D" id="1.10.357.10">
    <property type="entry name" value="Tetracycline Repressor, domain 2"/>
    <property type="match status" value="1"/>
</dbReference>
<dbReference type="Proteomes" id="UP000078368">
    <property type="component" value="Unassembled WGS sequence"/>
</dbReference>
<proteinExistence type="predicted"/>
<evidence type="ECO:0000256" key="4">
    <source>
        <dbReference type="PROSITE-ProRule" id="PRU00335"/>
    </source>
</evidence>
<dbReference type="PANTHER" id="PTHR47506">
    <property type="entry name" value="TRANSCRIPTIONAL REGULATORY PROTEIN"/>
    <property type="match status" value="1"/>
</dbReference>
<evidence type="ECO:0000313" key="6">
    <source>
        <dbReference type="EMBL" id="OAP86862.1"/>
    </source>
</evidence>